<sequence>MTAGTHSSSSPVSPPTQLVLGFRVGKNDEAILDTRGCAVTRLFVHDPAHSVGLSPFGFSPTHHTAAL</sequence>
<protein>
    <submittedName>
        <fullName evidence="1">Uncharacterized protein</fullName>
    </submittedName>
</protein>
<name>A0A0C3JRQ3_PISTI</name>
<proteinExistence type="predicted"/>
<dbReference type="HOGENOM" id="CLU_2813449_0_0_1"/>
<keyword evidence="2" id="KW-1185">Reference proteome</keyword>
<dbReference type="Proteomes" id="UP000054217">
    <property type="component" value="Unassembled WGS sequence"/>
</dbReference>
<accession>A0A0C3JRQ3</accession>
<evidence type="ECO:0000313" key="2">
    <source>
        <dbReference type="Proteomes" id="UP000054217"/>
    </source>
</evidence>
<organism evidence="1 2">
    <name type="scientific">Pisolithus tinctorius Marx 270</name>
    <dbReference type="NCBI Taxonomy" id="870435"/>
    <lineage>
        <taxon>Eukaryota</taxon>
        <taxon>Fungi</taxon>
        <taxon>Dikarya</taxon>
        <taxon>Basidiomycota</taxon>
        <taxon>Agaricomycotina</taxon>
        <taxon>Agaricomycetes</taxon>
        <taxon>Agaricomycetidae</taxon>
        <taxon>Boletales</taxon>
        <taxon>Sclerodermatineae</taxon>
        <taxon>Pisolithaceae</taxon>
        <taxon>Pisolithus</taxon>
    </lineage>
</organism>
<dbReference type="InParanoid" id="A0A0C3JRQ3"/>
<dbReference type="EMBL" id="KN831998">
    <property type="protein sequence ID" value="KIO00167.1"/>
    <property type="molecule type" value="Genomic_DNA"/>
</dbReference>
<dbReference type="AlphaFoldDB" id="A0A0C3JRQ3"/>
<evidence type="ECO:0000313" key="1">
    <source>
        <dbReference type="EMBL" id="KIO00167.1"/>
    </source>
</evidence>
<reference evidence="1 2" key="1">
    <citation type="submission" date="2014-04" db="EMBL/GenBank/DDBJ databases">
        <authorList>
            <consortium name="DOE Joint Genome Institute"/>
            <person name="Kuo A."/>
            <person name="Kohler A."/>
            <person name="Costa M.D."/>
            <person name="Nagy L.G."/>
            <person name="Floudas D."/>
            <person name="Copeland A."/>
            <person name="Barry K.W."/>
            <person name="Cichocki N."/>
            <person name="Veneault-Fourrey C."/>
            <person name="LaButti K."/>
            <person name="Lindquist E.A."/>
            <person name="Lipzen A."/>
            <person name="Lundell T."/>
            <person name="Morin E."/>
            <person name="Murat C."/>
            <person name="Sun H."/>
            <person name="Tunlid A."/>
            <person name="Henrissat B."/>
            <person name="Grigoriev I.V."/>
            <person name="Hibbett D.S."/>
            <person name="Martin F."/>
            <person name="Nordberg H.P."/>
            <person name="Cantor M.N."/>
            <person name="Hua S.X."/>
        </authorList>
    </citation>
    <scope>NUCLEOTIDE SEQUENCE [LARGE SCALE GENOMIC DNA]</scope>
    <source>
        <strain evidence="1 2">Marx 270</strain>
    </source>
</reference>
<gene>
    <name evidence="1" type="ORF">M404DRAFT_29780</name>
</gene>
<reference evidence="2" key="2">
    <citation type="submission" date="2015-01" db="EMBL/GenBank/DDBJ databases">
        <title>Evolutionary Origins and Diversification of the Mycorrhizal Mutualists.</title>
        <authorList>
            <consortium name="DOE Joint Genome Institute"/>
            <consortium name="Mycorrhizal Genomics Consortium"/>
            <person name="Kohler A."/>
            <person name="Kuo A."/>
            <person name="Nagy L.G."/>
            <person name="Floudas D."/>
            <person name="Copeland A."/>
            <person name="Barry K.W."/>
            <person name="Cichocki N."/>
            <person name="Veneault-Fourrey C."/>
            <person name="LaButti K."/>
            <person name="Lindquist E.A."/>
            <person name="Lipzen A."/>
            <person name="Lundell T."/>
            <person name="Morin E."/>
            <person name="Murat C."/>
            <person name="Riley R."/>
            <person name="Ohm R."/>
            <person name="Sun H."/>
            <person name="Tunlid A."/>
            <person name="Henrissat B."/>
            <person name="Grigoriev I.V."/>
            <person name="Hibbett D.S."/>
            <person name="Martin F."/>
        </authorList>
    </citation>
    <scope>NUCLEOTIDE SEQUENCE [LARGE SCALE GENOMIC DNA]</scope>
    <source>
        <strain evidence="2">Marx 270</strain>
    </source>
</reference>